<proteinExistence type="predicted"/>
<dbReference type="Proteomes" id="UP000078295">
    <property type="component" value="Unassembled WGS sequence"/>
</dbReference>
<dbReference type="RefSeq" id="WP_064642811.1">
    <property type="nucleotide sequence ID" value="NZ_LXHU01000004.1"/>
</dbReference>
<gene>
    <name evidence="1" type="ORF">AO370_1399</name>
</gene>
<comment type="caution">
    <text evidence="1">The sequence shown here is derived from an EMBL/GenBank/DDBJ whole genome shotgun (WGS) entry which is preliminary data.</text>
</comment>
<reference evidence="1 2" key="1">
    <citation type="journal article" date="2016" name="Genome Biol. Evol.">
        <title>Comparative Genomic Analyses of the Moraxella catarrhalis Serosensitive and Seroresistant Lineages Demonstrate Their Independent Evolution.</title>
        <authorList>
            <person name="Earl J.P."/>
            <person name="de Vries S.P."/>
            <person name="Ahmed A."/>
            <person name="Powell E."/>
            <person name="Schultz M.P."/>
            <person name="Hermans P.W."/>
            <person name="Hill D.J."/>
            <person name="Zhou Z."/>
            <person name="Constantinidou C.I."/>
            <person name="Hu F.Z."/>
            <person name="Bootsma H.J."/>
            <person name="Ehrlich G.D."/>
        </authorList>
    </citation>
    <scope>NUCLEOTIDE SEQUENCE [LARGE SCALE GENOMIC DNA]</scope>
    <source>
        <strain evidence="1 2">F23</strain>
    </source>
</reference>
<protein>
    <recommendedName>
        <fullName evidence="3">Knr4/Smi1-like domain-containing protein</fullName>
    </recommendedName>
</protein>
<accession>A0A853KSE7</accession>
<evidence type="ECO:0000313" key="2">
    <source>
        <dbReference type="Proteomes" id="UP000078295"/>
    </source>
</evidence>
<dbReference type="SUPFAM" id="SSF160631">
    <property type="entry name" value="SMI1/KNR4-like"/>
    <property type="match status" value="1"/>
</dbReference>
<dbReference type="AlphaFoldDB" id="A0A853KSE7"/>
<evidence type="ECO:0000313" key="1">
    <source>
        <dbReference type="EMBL" id="OAV24894.1"/>
    </source>
</evidence>
<sequence length="74" mass="8902">MKQDLLPTDLIIGEFFGDNDLVVLRCDNRFDDYGYIIISLPLDERKDWYFTNDNFESFLVKFCNNEGVKYWEFS</sequence>
<name>A0A853KSE7_MORCA</name>
<dbReference type="EMBL" id="LXHQ01000033">
    <property type="protein sequence ID" value="OAV24894.1"/>
    <property type="molecule type" value="Genomic_DNA"/>
</dbReference>
<evidence type="ECO:0008006" key="3">
    <source>
        <dbReference type="Google" id="ProtNLM"/>
    </source>
</evidence>
<organism evidence="1 2">
    <name type="scientific">Moraxella catarrhalis</name>
    <name type="common">Branhamella catarrhalis</name>
    <dbReference type="NCBI Taxonomy" id="480"/>
    <lineage>
        <taxon>Bacteria</taxon>
        <taxon>Pseudomonadati</taxon>
        <taxon>Pseudomonadota</taxon>
        <taxon>Gammaproteobacteria</taxon>
        <taxon>Moraxellales</taxon>
        <taxon>Moraxellaceae</taxon>
        <taxon>Moraxella</taxon>
    </lineage>
</organism>
<dbReference type="InterPro" id="IPR037883">
    <property type="entry name" value="Knr4/Smi1-like_sf"/>
</dbReference>